<name>A0ACD3ZPF3_FUSSC</name>
<evidence type="ECO:0000313" key="1">
    <source>
        <dbReference type="EMBL" id="UPL02956.1"/>
    </source>
</evidence>
<gene>
    <name evidence="1" type="ORF">LCI18_013890</name>
</gene>
<accession>A0ACD3ZPF3</accession>
<reference evidence="1" key="1">
    <citation type="submission" date="2021-11" db="EMBL/GenBank/DDBJ databases">
        <title>Fusarium solani-melongenae Genome sequencing and assembly.</title>
        <authorList>
            <person name="Xie S."/>
            <person name="Huang L."/>
            <person name="Zhang X."/>
        </authorList>
    </citation>
    <scope>NUCLEOTIDE SEQUENCE</scope>
    <source>
        <strain evidence="1">CRI 24-3</strain>
    </source>
</reference>
<proteinExistence type="predicted"/>
<keyword evidence="2" id="KW-1185">Reference proteome</keyword>
<evidence type="ECO:0000313" key="2">
    <source>
        <dbReference type="Proteomes" id="UP000830768"/>
    </source>
</evidence>
<organism evidence="1 2">
    <name type="scientific">Fusarium solani subsp. cucurbitae</name>
    <name type="common">Neocosmosporum cucurbitae</name>
    <dbReference type="NCBI Taxonomy" id="2747967"/>
    <lineage>
        <taxon>Eukaryota</taxon>
        <taxon>Fungi</taxon>
        <taxon>Dikarya</taxon>
        <taxon>Ascomycota</taxon>
        <taxon>Pezizomycotina</taxon>
        <taxon>Sordariomycetes</taxon>
        <taxon>Hypocreomycetidae</taxon>
        <taxon>Hypocreales</taxon>
        <taxon>Nectriaceae</taxon>
        <taxon>Fusarium</taxon>
        <taxon>Fusarium solani species complex</taxon>
    </lineage>
</organism>
<protein>
    <submittedName>
        <fullName evidence="1">Uncharacterized protein</fullName>
    </submittedName>
</protein>
<sequence length="562" mass="61997">MAKNAATEGRQDLKNSISPVPDDQEVGEVTAVDARLFVGDRILPQTRRVMTPRRAQFLMMGGLVGTAIWTGIGYQLNNSGSLGLWLGKLPASPLTRLITHDSIGMIAYGILAVVPTTWAVTEMGTYLPIQGTFYAFVNRYVDPAASFAIGWMGWYAGAIFVATEYTAIAILFNFWTDVNPGVWIVLCIALSTLSNSLGVIITIIGLLIMTFIVMLGGNPHHDRFGFTHFKDPVLIKEYVGEGSWGRFLAVWSALIYATFAIGGPDIMITMLGELQHPRRNFPRISRQIYLRLFLFYGLGVLAIGILCSSSDPNLINGINFSEGGTNISPWIVGIKNLDISVLPHILNAVFITSAWSCANMSIYSSSRIVYALALQRDAPAIFRRCTPNGSPWVCIALSSIVSCVAFLVCGNNAVVVFQWLAGLFGGASMIAFAMMNVTFLRFRAGLRAQGIPLKSLPYVGHLQPYGSYVALVVIVLGLLTNGWTAFLYGKFDTKSFFTGYLGIAWFVIFFLGYKIYFKTKFIKASEMDLHSDMDIIAEYEKANGYDKPVVLTGWRKTIDFFW</sequence>
<dbReference type="EMBL" id="CP090040">
    <property type="protein sequence ID" value="UPL02956.1"/>
    <property type="molecule type" value="Genomic_DNA"/>
</dbReference>
<dbReference type="Proteomes" id="UP000830768">
    <property type="component" value="Chromosome 12"/>
</dbReference>